<evidence type="ECO:0000313" key="2">
    <source>
        <dbReference type="EMBL" id="MBA8951109.1"/>
    </source>
</evidence>
<proteinExistence type="predicted"/>
<keyword evidence="1" id="KW-0732">Signal</keyword>
<feature type="chain" id="PRO_5039578371" evidence="1">
    <location>
        <begin position="25"/>
        <end position="300"/>
    </location>
</feature>
<evidence type="ECO:0000256" key="1">
    <source>
        <dbReference type="SAM" id="SignalP"/>
    </source>
</evidence>
<feature type="signal peptide" evidence="1">
    <location>
        <begin position="1"/>
        <end position="24"/>
    </location>
</feature>
<sequence length="300" mass="31525">MRSTKISSLPRTAMTAFATTAVLAAPGLAVTTLLTTDADAATRGRVVEVSVGTDGFTAPAAVRPGPVAFRVTAADPEGAYLGLVRLRPGVTLQRYLTDLEKAYGKGDLEAARAVQREVVMFGGAAVQPGTPVTYGTRLAPGSYHLIDFREVGRPGLAAKVRPLTVRPGAGAAEPRAEARIVQRETPEGTRFDAPAEIRSGATVRVVNRSRQYNEAILMPVRPGTTDEQVGAFYRGMDGGPQAPSPFTGGPVGMIPLSPGRAATFAAPLRPGTYALVTWLRSSDTGRMFAAQGMHRLVAVK</sequence>
<reference evidence="2 3" key="1">
    <citation type="submission" date="2020-08" db="EMBL/GenBank/DDBJ databases">
        <title>Genomic Encyclopedia of Type Strains, Phase IV (KMG-IV): sequencing the most valuable type-strain genomes for metagenomic binning, comparative biology and taxonomic classification.</title>
        <authorList>
            <person name="Goeker M."/>
        </authorList>
    </citation>
    <scope>NUCLEOTIDE SEQUENCE [LARGE SCALE GENOMIC DNA]</scope>
    <source>
        <strain evidence="2 3">DSM 44197</strain>
    </source>
</reference>
<keyword evidence="3" id="KW-1185">Reference proteome</keyword>
<evidence type="ECO:0000313" key="3">
    <source>
        <dbReference type="Proteomes" id="UP000572680"/>
    </source>
</evidence>
<dbReference type="AlphaFoldDB" id="A0A7W3LMZ3"/>
<accession>A0A7W3LMZ3</accession>
<comment type="caution">
    <text evidence="2">The sequence shown here is derived from an EMBL/GenBank/DDBJ whole genome shotgun (WGS) entry which is preliminary data.</text>
</comment>
<dbReference type="RefSeq" id="WP_182843490.1">
    <property type="nucleotide sequence ID" value="NZ_BAAALP010000009.1"/>
</dbReference>
<gene>
    <name evidence="2" type="ORF">HNR61_002740</name>
</gene>
<dbReference type="Proteomes" id="UP000572680">
    <property type="component" value="Unassembled WGS sequence"/>
</dbReference>
<name>A0A7W3LMZ3_ACTNM</name>
<organism evidence="2 3">
    <name type="scientific">Actinomadura namibiensis</name>
    <dbReference type="NCBI Taxonomy" id="182080"/>
    <lineage>
        <taxon>Bacteria</taxon>
        <taxon>Bacillati</taxon>
        <taxon>Actinomycetota</taxon>
        <taxon>Actinomycetes</taxon>
        <taxon>Streptosporangiales</taxon>
        <taxon>Thermomonosporaceae</taxon>
        <taxon>Actinomadura</taxon>
    </lineage>
</organism>
<dbReference type="EMBL" id="JACJIA010000003">
    <property type="protein sequence ID" value="MBA8951109.1"/>
    <property type="molecule type" value="Genomic_DNA"/>
</dbReference>
<protein>
    <submittedName>
        <fullName evidence="2">Uncharacterized protein</fullName>
    </submittedName>
</protein>